<organism evidence="5 6">
    <name type="scientific">Tagetes erecta</name>
    <name type="common">African marigold</name>
    <dbReference type="NCBI Taxonomy" id="13708"/>
    <lineage>
        <taxon>Eukaryota</taxon>
        <taxon>Viridiplantae</taxon>
        <taxon>Streptophyta</taxon>
        <taxon>Embryophyta</taxon>
        <taxon>Tracheophyta</taxon>
        <taxon>Spermatophyta</taxon>
        <taxon>Magnoliopsida</taxon>
        <taxon>eudicotyledons</taxon>
        <taxon>Gunneridae</taxon>
        <taxon>Pentapetalae</taxon>
        <taxon>asterids</taxon>
        <taxon>campanulids</taxon>
        <taxon>Asterales</taxon>
        <taxon>Asteraceae</taxon>
        <taxon>Asteroideae</taxon>
        <taxon>Heliantheae alliance</taxon>
        <taxon>Tageteae</taxon>
        <taxon>Tagetes</taxon>
    </lineage>
</organism>
<gene>
    <name evidence="5" type="ORF">QVD17_38554</name>
</gene>
<dbReference type="Pfam" id="PF01373">
    <property type="entry name" value="Glyco_hydro_14"/>
    <property type="match status" value="1"/>
</dbReference>
<dbReference type="InterPro" id="IPR001554">
    <property type="entry name" value="Glyco_hydro_14"/>
</dbReference>
<protein>
    <recommendedName>
        <fullName evidence="4">Beta-amylase</fullName>
        <ecNumber evidence="4">3.2.1.2</ecNumber>
    </recommendedName>
</protein>
<reference evidence="5" key="1">
    <citation type="journal article" date="2023" name="bioRxiv">
        <title>Improved chromosome-level genome assembly for marigold (Tagetes erecta).</title>
        <authorList>
            <person name="Jiang F."/>
            <person name="Yuan L."/>
            <person name="Wang S."/>
            <person name="Wang H."/>
            <person name="Xu D."/>
            <person name="Wang A."/>
            <person name="Fan W."/>
        </authorList>
    </citation>
    <scope>NUCLEOTIDE SEQUENCE</scope>
    <source>
        <strain evidence="5">WSJ</strain>
        <tissue evidence="5">Leaf</tissue>
    </source>
</reference>
<evidence type="ECO:0000256" key="3">
    <source>
        <dbReference type="ARBA" id="ARBA00023326"/>
    </source>
</evidence>
<keyword evidence="6" id="KW-1185">Reference proteome</keyword>
<keyword evidence="4" id="KW-0326">Glycosidase</keyword>
<dbReference type="InterPro" id="IPR017853">
    <property type="entry name" value="GH"/>
</dbReference>
<dbReference type="PANTHER" id="PTHR31352">
    <property type="entry name" value="BETA-AMYLASE 1, CHLOROPLASTIC"/>
    <property type="match status" value="1"/>
</dbReference>
<dbReference type="SUPFAM" id="SSF51445">
    <property type="entry name" value="(Trans)glycosidases"/>
    <property type="match status" value="1"/>
</dbReference>
<name>A0AAD8JM36_TARER</name>
<keyword evidence="3 4" id="KW-0624">Polysaccharide degradation</keyword>
<dbReference type="AlphaFoldDB" id="A0AAD8JM36"/>
<sequence length="534" mass="61545">MIDEMIGMACKCSSIIERNCLIYSNNNNVKEFCFDNERRKFNRRNLRNVSTVLVFKRSCSRWRSVSGRSRIVSMDVREKSRSTLFESSRHKRVPVYVMMPIDSFGIDTSGTPRIRRIKALTVSLKALKLAGVHGISVEVWWGVVERFFPHAYNWSLYEYLFKLVSETGLKLQVALSFHSNAHLSSQVQGMLGVSLPQWIMEIGQYNKDIYYRDQHGFPNADYLTLGVDNIPLFSGRTALQCYEDFIHSFVNKFDSLMGTIIEEVCVGLGPSGELRYPAHPLEDGRWQFPGIGAFQCYDKYMMEDLRAVAWQEGKLDWANKGPPNAGDYNSIPTDVPFFEAGEGSFLSDYGNFFLEWYSDRLLRHADAVLEIAANLLKKYQEDEENSIRVVAKIGSLYWWYQTVSHPAELTAGYYNTAFRDGYDPLTSMLARHGAALQISCFEMLDNETPQTFLCSPESLLKQIRTTTKKRVELTGRNTHERFDKAGLKQIHSNCYDSQSDAVRSFTYFRMNEKIFRGENWNNFVPFVRRMSTDL</sequence>
<evidence type="ECO:0000256" key="1">
    <source>
        <dbReference type="ARBA" id="ARBA00005652"/>
    </source>
</evidence>
<comment type="caution">
    <text evidence="5">The sequence shown here is derived from an EMBL/GenBank/DDBJ whole genome shotgun (WGS) entry which is preliminary data.</text>
</comment>
<dbReference type="Gene3D" id="3.20.20.80">
    <property type="entry name" value="Glycosidases"/>
    <property type="match status" value="1"/>
</dbReference>
<comment type="catalytic activity">
    <reaction evidence="4">
        <text>Hydrolysis of (1-&gt;4)-alpha-D-glucosidic linkages in polysaccharides so as to remove successive maltose units from the non-reducing ends of the chains.</text>
        <dbReference type="EC" id="3.2.1.2"/>
    </reaction>
</comment>
<comment type="similarity">
    <text evidence="1 4">Belongs to the glycosyl hydrolase 14 family.</text>
</comment>
<dbReference type="GO" id="GO:0016161">
    <property type="term" value="F:beta-amylase activity"/>
    <property type="evidence" value="ECO:0007669"/>
    <property type="project" value="UniProtKB-EC"/>
</dbReference>
<evidence type="ECO:0000313" key="6">
    <source>
        <dbReference type="Proteomes" id="UP001229421"/>
    </source>
</evidence>
<evidence type="ECO:0000256" key="4">
    <source>
        <dbReference type="RuleBase" id="RU000509"/>
    </source>
</evidence>
<evidence type="ECO:0000256" key="2">
    <source>
        <dbReference type="ARBA" id="ARBA00023277"/>
    </source>
</evidence>
<keyword evidence="2 4" id="KW-0119">Carbohydrate metabolism</keyword>
<dbReference type="GO" id="GO:0000272">
    <property type="term" value="P:polysaccharide catabolic process"/>
    <property type="evidence" value="ECO:0007669"/>
    <property type="project" value="UniProtKB-KW"/>
</dbReference>
<evidence type="ECO:0000313" key="5">
    <source>
        <dbReference type="EMBL" id="KAK1406944.1"/>
    </source>
</evidence>
<dbReference type="Proteomes" id="UP001229421">
    <property type="component" value="Unassembled WGS sequence"/>
</dbReference>
<keyword evidence="4" id="KW-0378">Hydrolase</keyword>
<dbReference type="PRINTS" id="PR00750">
    <property type="entry name" value="BETAAMYLASE"/>
</dbReference>
<dbReference type="EC" id="3.2.1.2" evidence="4"/>
<proteinExistence type="inferred from homology"/>
<accession>A0AAD8JM36</accession>
<dbReference type="EMBL" id="JAUHHV010000011">
    <property type="protein sequence ID" value="KAK1406944.1"/>
    <property type="molecule type" value="Genomic_DNA"/>
</dbReference>
<dbReference type="PANTHER" id="PTHR31352:SF37">
    <property type="entry name" value="INACTIVE BETA-AMYLASE 4, CHLOROPLASTIC"/>
    <property type="match status" value="1"/>
</dbReference>